<evidence type="ECO:0000256" key="5">
    <source>
        <dbReference type="ARBA" id="ARBA00023274"/>
    </source>
</evidence>
<proteinExistence type="inferred from homology"/>
<dbReference type="InterPro" id="IPR007740">
    <property type="entry name" value="Ribosomal_mL49"/>
</dbReference>
<keyword evidence="5" id="KW-0687">Ribonucleoprotein</keyword>
<dbReference type="Pfam" id="PF05046">
    <property type="entry name" value="Img2"/>
    <property type="match status" value="1"/>
</dbReference>
<sequence>MLSSLIQSSSNKLSQISGTATSVFTRSKHSKTQIKRIFKQHPAFIRVAKRDNFLPKAITSEPPALTHQPFFEANILPNGWSAPPQDEDILKKRQELPFSVKRTGNKPNHAVGFLPVYSQTRLGGTKHTTIVKKISGDKEAFLNDLRAILGIGVEDQDSIRIRASGSTYEINGNRVREVKQWLAGLGF</sequence>
<keyword evidence="8" id="KW-1185">Reference proteome</keyword>
<dbReference type="PANTHER" id="PTHR13477:SF0">
    <property type="entry name" value="LARGE RIBOSOMAL SUBUNIT PROTEIN ML49"/>
    <property type="match status" value="1"/>
</dbReference>
<evidence type="ECO:0000256" key="4">
    <source>
        <dbReference type="ARBA" id="ARBA00023128"/>
    </source>
</evidence>
<evidence type="ECO:0000256" key="3">
    <source>
        <dbReference type="ARBA" id="ARBA00022980"/>
    </source>
</evidence>
<dbReference type="Proteomes" id="UP001054902">
    <property type="component" value="Unassembled WGS sequence"/>
</dbReference>
<protein>
    <recommendedName>
        <fullName evidence="6">Large ribosomal subunit protein mL49</fullName>
    </recommendedName>
</protein>
<dbReference type="Gene3D" id="3.30.780.10">
    <property type="entry name" value="SUI1-like domain"/>
    <property type="match status" value="1"/>
</dbReference>
<accession>A0AAD3CP43</accession>
<dbReference type="GO" id="GO:0003735">
    <property type="term" value="F:structural constituent of ribosome"/>
    <property type="evidence" value="ECO:0007669"/>
    <property type="project" value="InterPro"/>
</dbReference>
<organism evidence="7 8">
    <name type="scientific">Chaetoceros tenuissimus</name>
    <dbReference type="NCBI Taxonomy" id="426638"/>
    <lineage>
        <taxon>Eukaryota</taxon>
        <taxon>Sar</taxon>
        <taxon>Stramenopiles</taxon>
        <taxon>Ochrophyta</taxon>
        <taxon>Bacillariophyta</taxon>
        <taxon>Coscinodiscophyceae</taxon>
        <taxon>Chaetocerotophycidae</taxon>
        <taxon>Chaetocerotales</taxon>
        <taxon>Chaetocerotaceae</taxon>
        <taxon>Chaetoceros</taxon>
    </lineage>
</organism>
<reference evidence="7 8" key="1">
    <citation type="journal article" date="2021" name="Sci. Rep.">
        <title>The genome of the diatom Chaetoceros tenuissimus carries an ancient integrated fragment of an extant virus.</title>
        <authorList>
            <person name="Hongo Y."/>
            <person name="Kimura K."/>
            <person name="Takaki Y."/>
            <person name="Yoshida Y."/>
            <person name="Baba S."/>
            <person name="Kobayashi G."/>
            <person name="Nagasaki K."/>
            <person name="Hano T."/>
            <person name="Tomaru Y."/>
        </authorList>
    </citation>
    <scope>NUCLEOTIDE SEQUENCE [LARGE SCALE GENOMIC DNA]</scope>
    <source>
        <strain evidence="7 8">NIES-3715</strain>
    </source>
</reference>
<dbReference type="PANTHER" id="PTHR13477">
    <property type="entry name" value="MITOCHONDRIAL 39S RIBOSOMAL PROTEIN L49"/>
    <property type="match status" value="1"/>
</dbReference>
<dbReference type="EMBL" id="BLLK01000027">
    <property type="protein sequence ID" value="GFH48225.1"/>
    <property type="molecule type" value="Genomic_DNA"/>
</dbReference>
<evidence type="ECO:0000256" key="1">
    <source>
        <dbReference type="ARBA" id="ARBA00004173"/>
    </source>
</evidence>
<evidence type="ECO:0000256" key="6">
    <source>
        <dbReference type="ARBA" id="ARBA00035191"/>
    </source>
</evidence>
<keyword evidence="4" id="KW-0496">Mitochondrion</keyword>
<comment type="subcellular location">
    <subcellularLocation>
        <location evidence="1">Mitochondrion</location>
    </subcellularLocation>
</comment>
<evidence type="ECO:0000313" key="7">
    <source>
        <dbReference type="EMBL" id="GFH48225.1"/>
    </source>
</evidence>
<name>A0AAD3CP43_9STRA</name>
<comment type="caution">
    <text evidence="7">The sequence shown here is derived from an EMBL/GenBank/DDBJ whole genome shotgun (WGS) entry which is preliminary data.</text>
</comment>
<gene>
    <name evidence="7" type="ORF">CTEN210_04701</name>
</gene>
<keyword evidence="3" id="KW-0689">Ribosomal protein</keyword>
<evidence type="ECO:0000313" key="8">
    <source>
        <dbReference type="Proteomes" id="UP001054902"/>
    </source>
</evidence>
<comment type="similarity">
    <text evidence="2">Belongs to the mitochondrion-specific ribosomal protein mL49 family.</text>
</comment>
<dbReference type="GO" id="GO:0005762">
    <property type="term" value="C:mitochondrial large ribosomal subunit"/>
    <property type="evidence" value="ECO:0007669"/>
    <property type="project" value="TreeGrafter"/>
</dbReference>
<evidence type="ECO:0000256" key="2">
    <source>
        <dbReference type="ARBA" id="ARBA00005677"/>
    </source>
</evidence>
<dbReference type="GO" id="GO:0006412">
    <property type="term" value="P:translation"/>
    <property type="evidence" value="ECO:0007669"/>
    <property type="project" value="InterPro"/>
</dbReference>
<dbReference type="AlphaFoldDB" id="A0AAD3CP43"/>